<keyword evidence="9" id="KW-1185">Reference proteome</keyword>
<evidence type="ECO:0000256" key="6">
    <source>
        <dbReference type="SAM" id="MobiDB-lite"/>
    </source>
</evidence>
<dbReference type="SUPFAM" id="SSF51735">
    <property type="entry name" value="NAD(P)-binding Rossmann-fold domains"/>
    <property type="match status" value="1"/>
</dbReference>
<dbReference type="EMBL" id="FNIJ01000005">
    <property type="protein sequence ID" value="SDN79897.1"/>
    <property type="molecule type" value="Genomic_DNA"/>
</dbReference>
<sequence>MKAVVFHDVGDIRLDEVPDPVLQAPTDAIIRLTASAICGTDLHFVRGTVSGMQKGTILGHEGVGIVEKLGEDVRNLEVGDRVVVPSTIACGNCSYCRAGYYAQCDDANPNGKDAGTAFYGGPAMTGPFDGLQAEMARIPHANIGLVRLPSDISDDQAILLSDIFPTGYFGASLAEVTPGDTVAVFGCGPVGQFAIASARLMGAARVFAVDRHDDRLRMARQQGAEVINFDEEDPVQTLRRLTSGIGVDRAIDAVGVDAECPCHGDGGSSEEVAEVAPETSPDGANWQPGNAPSQALSWAVEALAKAGTLGIIGVYPQQARRFPIGAAMNKNLTVNMGNCHHRRYIPTLIEMIQAGRIDPAKILTQIKPMGDAIEAFKAFDRRDSGWIKVELQPQKPSGSGGDVEGTEEIIHDENRPDPSGQAEDPDSATLPAGGKARRAGVPQPDAQGDSCGTEGPGKAEPDPSGQVEDPSSATLPAGRKARDAGNS</sequence>
<dbReference type="Gene3D" id="3.90.180.10">
    <property type="entry name" value="Medium-chain alcohol dehydrogenases, catalytic domain"/>
    <property type="match status" value="1"/>
</dbReference>
<accession>A0A1H0EBQ8</accession>
<feature type="region of interest" description="Disordered" evidence="6">
    <location>
        <begin position="265"/>
        <end position="291"/>
    </location>
</feature>
<organism evidence="8 9">
    <name type="scientific">Pseudomonas jinjuensis</name>
    <dbReference type="NCBI Taxonomy" id="198616"/>
    <lineage>
        <taxon>Bacteria</taxon>
        <taxon>Pseudomonadati</taxon>
        <taxon>Pseudomonadota</taxon>
        <taxon>Gammaproteobacteria</taxon>
        <taxon>Pseudomonadales</taxon>
        <taxon>Pseudomonadaceae</taxon>
        <taxon>Pseudomonas</taxon>
    </lineage>
</organism>
<evidence type="ECO:0000256" key="5">
    <source>
        <dbReference type="RuleBase" id="RU361277"/>
    </source>
</evidence>
<dbReference type="CDD" id="cd08283">
    <property type="entry name" value="FDH_like_1"/>
    <property type="match status" value="1"/>
</dbReference>
<dbReference type="InterPro" id="IPR036291">
    <property type="entry name" value="NAD(P)-bd_dom_sf"/>
</dbReference>
<dbReference type="GO" id="GO:0016616">
    <property type="term" value="F:oxidoreductase activity, acting on the CH-OH group of donors, NAD or NADP as acceptor"/>
    <property type="evidence" value="ECO:0007669"/>
    <property type="project" value="UniProtKB-ARBA"/>
</dbReference>
<protein>
    <submittedName>
        <fullName evidence="8">Threonine dehydrogenase</fullName>
    </submittedName>
</protein>
<dbReference type="Gene3D" id="3.40.50.720">
    <property type="entry name" value="NAD(P)-binding Rossmann-like Domain"/>
    <property type="match status" value="1"/>
</dbReference>
<dbReference type="InterPro" id="IPR011032">
    <property type="entry name" value="GroES-like_sf"/>
</dbReference>
<feature type="domain" description="Enoyl reductase (ER)" evidence="7">
    <location>
        <begin position="7"/>
        <end position="384"/>
    </location>
</feature>
<dbReference type="InterPro" id="IPR013149">
    <property type="entry name" value="ADH-like_C"/>
</dbReference>
<keyword evidence="4" id="KW-0560">Oxidoreductase</keyword>
<evidence type="ECO:0000256" key="2">
    <source>
        <dbReference type="ARBA" id="ARBA00022723"/>
    </source>
</evidence>
<dbReference type="AlphaFoldDB" id="A0A1H0EBQ8"/>
<dbReference type="PANTHER" id="PTHR42813:SF7">
    <property type="entry name" value="ALCOHOL DEHYDROGENASE (ZN-DEPENDENT)-RELATED"/>
    <property type="match status" value="1"/>
</dbReference>
<keyword evidence="2 5" id="KW-0479">Metal-binding</keyword>
<evidence type="ECO:0000256" key="1">
    <source>
        <dbReference type="ARBA" id="ARBA00001947"/>
    </source>
</evidence>
<dbReference type="PANTHER" id="PTHR42813">
    <property type="entry name" value="ZINC-TYPE ALCOHOL DEHYDROGENASE-LIKE"/>
    <property type="match status" value="1"/>
</dbReference>
<dbReference type="GO" id="GO:0008270">
    <property type="term" value="F:zinc ion binding"/>
    <property type="evidence" value="ECO:0007669"/>
    <property type="project" value="InterPro"/>
</dbReference>
<evidence type="ECO:0000256" key="4">
    <source>
        <dbReference type="ARBA" id="ARBA00023002"/>
    </source>
</evidence>
<dbReference type="STRING" id="198616.SAMN05216193_105117"/>
<dbReference type="PROSITE" id="PS00059">
    <property type="entry name" value="ADH_ZINC"/>
    <property type="match status" value="1"/>
</dbReference>
<dbReference type="SUPFAM" id="SSF50129">
    <property type="entry name" value="GroES-like"/>
    <property type="match status" value="1"/>
</dbReference>
<dbReference type="SMART" id="SM00829">
    <property type="entry name" value="PKS_ER"/>
    <property type="match status" value="1"/>
</dbReference>
<evidence type="ECO:0000313" key="8">
    <source>
        <dbReference type="EMBL" id="SDN79897.1"/>
    </source>
</evidence>
<dbReference type="InterPro" id="IPR013154">
    <property type="entry name" value="ADH-like_N"/>
</dbReference>
<feature type="region of interest" description="Disordered" evidence="6">
    <location>
        <begin position="411"/>
        <end position="487"/>
    </location>
</feature>
<comment type="similarity">
    <text evidence="5">Belongs to the zinc-containing alcohol dehydrogenase family.</text>
</comment>
<proteinExistence type="inferred from homology"/>
<gene>
    <name evidence="8" type="ORF">SAMN05216193_105117</name>
</gene>
<reference evidence="9" key="1">
    <citation type="submission" date="2016-10" db="EMBL/GenBank/DDBJ databases">
        <authorList>
            <person name="Varghese N."/>
            <person name="Submissions S."/>
        </authorList>
    </citation>
    <scope>NUCLEOTIDE SEQUENCE [LARGE SCALE GENOMIC DNA]</scope>
    <source>
        <strain evidence="9">JCM 21621</strain>
    </source>
</reference>
<keyword evidence="3 5" id="KW-0862">Zinc</keyword>
<evidence type="ECO:0000259" key="7">
    <source>
        <dbReference type="SMART" id="SM00829"/>
    </source>
</evidence>
<dbReference type="Pfam" id="PF08240">
    <property type="entry name" value="ADH_N"/>
    <property type="match status" value="1"/>
</dbReference>
<evidence type="ECO:0000256" key="3">
    <source>
        <dbReference type="ARBA" id="ARBA00022833"/>
    </source>
</evidence>
<dbReference type="Proteomes" id="UP000242957">
    <property type="component" value="Unassembled WGS sequence"/>
</dbReference>
<dbReference type="Pfam" id="PF00107">
    <property type="entry name" value="ADH_zinc_N"/>
    <property type="match status" value="1"/>
</dbReference>
<name>A0A1H0EBQ8_9PSED</name>
<dbReference type="InterPro" id="IPR020843">
    <property type="entry name" value="ER"/>
</dbReference>
<dbReference type="InterPro" id="IPR002328">
    <property type="entry name" value="ADH_Zn_CS"/>
</dbReference>
<evidence type="ECO:0000313" key="9">
    <source>
        <dbReference type="Proteomes" id="UP000242957"/>
    </source>
</evidence>
<comment type="cofactor">
    <cofactor evidence="1 5">
        <name>Zn(2+)</name>
        <dbReference type="ChEBI" id="CHEBI:29105"/>
    </cofactor>
</comment>